<dbReference type="Pfam" id="PF08241">
    <property type="entry name" value="Methyltransf_11"/>
    <property type="match status" value="1"/>
</dbReference>
<dbReference type="Proteomes" id="UP001164712">
    <property type="component" value="Chromosome"/>
</dbReference>
<dbReference type="PANTHER" id="PTHR44942">
    <property type="entry name" value="METHYLTRANSF_11 DOMAIN-CONTAINING PROTEIN"/>
    <property type="match status" value="1"/>
</dbReference>
<dbReference type="RefSeq" id="WP_045046000.1">
    <property type="nucleotide sequence ID" value="NZ_CP114058.1"/>
</dbReference>
<organism evidence="5 6">
    <name type="scientific">Rouxiella chamberiensis</name>
    <dbReference type="NCBI Taxonomy" id="1513468"/>
    <lineage>
        <taxon>Bacteria</taxon>
        <taxon>Pseudomonadati</taxon>
        <taxon>Pseudomonadota</taxon>
        <taxon>Gammaproteobacteria</taxon>
        <taxon>Enterobacterales</taxon>
        <taxon>Yersiniaceae</taxon>
        <taxon>Rouxiella</taxon>
    </lineage>
</organism>
<keyword evidence="2 5" id="KW-0489">Methyltransferase</keyword>
<evidence type="ECO:0000256" key="2">
    <source>
        <dbReference type="ARBA" id="ARBA00022603"/>
    </source>
</evidence>
<keyword evidence="3" id="KW-0808">Transferase</keyword>
<dbReference type="EMBL" id="CP114058">
    <property type="protein sequence ID" value="WAS99993.1"/>
    <property type="molecule type" value="Genomic_DNA"/>
</dbReference>
<evidence type="ECO:0000313" key="6">
    <source>
        <dbReference type="Proteomes" id="UP001164712"/>
    </source>
</evidence>
<proteinExistence type="inferred from homology"/>
<dbReference type="GO" id="GO:0032259">
    <property type="term" value="P:methylation"/>
    <property type="evidence" value="ECO:0007669"/>
    <property type="project" value="UniProtKB-KW"/>
</dbReference>
<dbReference type="SUPFAM" id="SSF53335">
    <property type="entry name" value="S-adenosyl-L-methionine-dependent methyltransferases"/>
    <property type="match status" value="1"/>
</dbReference>
<keyword evidence="6" id="KW-1185">Reference proteome</keyword>
<dbReference type="CDD" id="cd02440">
    <property type="entry name" value="AdoMet_MTases"/>
    <property type="match status" value="1"/>
</dbReference>
<dbReference type="InterPro" id="IPR013216">
    <property type="entry name" value="Methyltransf_11"/>
</dbReference>
<evidence type="ECO:0000313" key="5">
    <source>
        <dbReference type="EMBL" id="WAS99993.1"/>
    </source>
</evidence>
<evidence type="ECO:0000259" key="4">
    <source>
        <dbReference type="Pfam" id="PF08241"/>
    </source>
</evidence>
<dbReference type="Gene3D" id="3.40.50.150">
    <property type="entry name" value="Vaccinia Virus protein VP39"/>
    <property type="match status" value="1"/>
</dbReference>
<evidence type="ECO:0000256" key="1">
    <source>
        <dbReference type="ARBA" id="ARBA00008361"/>
    </source>
</evidence>
<dbReference type="GO" id="GO:0008168">
    <property type="term" value="F:methyltransferase activity"/>
    <property type="evidence" value="ECO:0007669"/>
    <property type="project" value="UniProtKB-KW"/>
</dbReference>
<reference evidence="5" key="1">
    <citation type="submission" date="2022-12" db="EMBL/GenBank/DDBJ databases">
        <title>Complete genome sequence of an Australian strain of Rouxiella badensis DAR84756 and resolution of the R. badensis DSM100043 and R. chamberiensis DSM28324 genomes.</title>
        <authorList>
            <person name="Paul S."/>
            <person name="Anderson P.J."/>
            <person name="Maynard G."/>
            <person name="Dyall-Smith M."/>
            <person name="Kudinha T."/>
        </authorList>
    </citation>
    <scope>NUCLEOTIDE SEQUENCE</scope>
    <source>
        <strain evidence="5">DSM 28324</strain>
    </source>
</reference>
<dbReference type="InterPro" id="IPR051052">
    <property type="entry name" value="Diverse_substrate_MTase"/>
</dbReference>
<dbReference type="PANTHER" id="PTHR44942:SF4">
    <property type="entry name" value="METHYLTRANSFERASE TYPE 11 DOMAIN-CONTAINING PROTEIN"/>
    <property type="match status" value="1"/>
</dbReference>
<feature type="domain" description="Methyltransferase type 11" evidence="4">
    <location>
        <begin position="50"/>
        <end position="146"/>
    </location>
</feature>
<accession>A0ABY7HLP6</accession>
<sequence length="256" mass="28209">MDTRHSHAERVSQQFSPNAKNYLTSAVHAQGADLDRLASLLAAYPHAQVVDLGCGAGHASFTAAKNVARVIAYDLSAEMLAVVEQTAADKALSNIETRQGYAESLPFADASMDVVISRYSAHHWHDVGQALREVRRILKPGGKLIMMDIASPGHPVLDVHLQVVEKLRDTSHVKNYATGEWLQMLNEAGMRTTALNSGKLELEFGSWIARLNTPTHFVTAIRELQKVSSEEVVHYFAIQQDGTFQADTVFIEATRF</sequence>
<dbReference type="InterPro" id="IPR029063">
    <property type="entry name" value="SAM-dependent_MTases_sf"/>
</dbReference>
<name>A0ABY7HLP6_9GAMM</name>
<evidence type="ECO:0000256" key="3">
    <source>
        <dbReference type="ARBA" id="ARBA00022679"/>
    </source>
</evidence>
<protein>
    <submittedName>
        <fullName evidence="5">Class I SAM-dependent methyltransferase</fullName>
    </submittedName>
</protein>
<comment type="similarity">
    <text evidence="1">Belongs to the methyltransferase superfamily.</text>
</comment>
<gene>
    <name evidence="5" type="ORF">O1V66_13265</name>
</gene>